<gene>
    <name evidence="7" type="ORF">A2982_02670</name>
</gene>
<dbReference type="SUPFAM" id="SSF56349">
    <property type="entry name" value="DNA breaking-rejoining enzymes"/>
    <property type="match status" value="1"/>
</dbReference>
<dbReference type="Pfam" id="PF02899">
    <property type="entry name" value="Phage_int_SAM_1"/>
    <property type="match status" value="1"/>
</dbReference>
<evidence type="ECO:0000256" key="1">
    <source>
        <dbReference type="ARBA" id="ARBA00022908"/>
    </source>
</evidence>
<dbReference type="STRING" id="1802624.A2982_02670"/>
<dbReference type="SUPFAM" id="SSF47823">
    <property type="entry name" value="lambda integrase-like, N-terminal domain"/>
    <property type="match status" value="1"/>
</dbReference>
<dbReference type="InterPro" id="IPR011010">
    <property type="entry name" value="DNA_brk_join_enz"/>
</dbReference>
<dbReference type="PANTHER" id="PTHR30349">
    <property type="entry name" value="PHAGE INTEGRASE-RELATED"/>
    <property type="match status" value="1"/>
</dbReference>
<evidence type="ECO:0000259" key="5">
    <source>
        <dbReference type="PROSITE" id="PS51898"/>
    </source>
</evidence>
<dbReference type="CDD" id="cd00798">
    <property type="entry name" value="INT_XerDC_C"/>
    <property type="match status" value="1"/>
</dbReference>
<dbReference type="EMBL" id="MEVH01000022">
    <property type="protein sequence ID" value="OGC51488.1"/>
    <property type="molecule type" value="Genomic_DNA"/>
</dbReference>
<dbReference type="AlphaFoldDB" id="A0A1F4V2T0"/>
<reference evidence="7 8" key="1">
    <citation type="journal article" date="2016" name="Nat. Commun.">
        <title>Thousands of microbial genomes shed light on interconnected biogeochemical processes in an aquifer system.</title>
        <authorList>
            <person name="Anantharaman K."/>
            <person name="Brown C.T."/>
            <person name="Hug L.A."/>
            <person name="Sharon I."/>
            <person name="Castelle C.J."/>
            <person name="Probst A.J."/>
            <person name="Thomas B.C."/>
            <person name="Singh A."/>
            <person name="Wilkins M.J."/>
            <person name="Karaoz U."/>
            <person name="Brodie E.L."/>
            <person name="Williams K.H."/>
            <person name="Hubbard S.S."/>
            <person name="Banfield J.F."/>
        </authorList>
    </citation>
    <scope>NUCLEOTIDE SEQUENCE [LARGE SCALE GENOMIC DNA]</scope>
</reference>
<feature type="domain" description="Tyr recombinase" evidence="5">
    <location>
        <begin position="114"/>
        <end position="306"/>
    </location>
</feature>
<dbReference type="GO" id="GO:0003677">
    <property type="term" value="F:DNA binding"/>
    <property type="evidence" value="ECO:0007669"/>
    <property type="project" value="UniProtKB-UniRule"/>
</dbReference>
<dbReference type="Gene3D" id="1.10.150.130">
    <property type="match status" value="1"/>
</dbReference>
<dbReference type="InterPro" id="IPR002104">
    <property type="entry name" value="Integrase_catalytic"/>
</dbReference>
<evidence type="ECO:0000256" key="3">
    <source>
        <dbReference type="ARBA" id="ARBA00023172"/>
    </source>
</evidence>
<comment type="caution">
    <text evidence="7">The sequence shown here is derived from an EMBL/GenBank/DDBJ whole genome shotgun (WGS) entry which is preliminary data.</text>
</comment>
<dbReference type="PROSITE" id="PS51898">
    <property type="entry name" value="TYR_RECOMBINASE"/>
    <property type="match status" value="1"/>
</dbReference>
<evidence type="ECO:0000256" key="2">
    <source>
        <dbReference type="ARBA" id="ARBA00023125"/>
    </source>
</evidence>
<dbReference type="PROSITE" id="PS51900">
    <property type="entry name" value="CB"/>
    <property type="match status" value="1"/>
</dbReference>
<name>A0A1F4V2T0_UNCKA</name>
<dbReference type="InterPro" id="IPR013762">
    <property type="entry name" value="Integrase-like_cat_sf"/>
</dbReference>
<accession>A0A1F4V2T0</accession>
<dbReference type="GO" id="GO:0006310">
    <property type="term" value="P:DNA recombination"/>
    <property type="evidence" value="ECO:0007669"/>
    <property type="project" value="UniProtKB-KW"/>
</dbReference>
<dbReference type="InterPro" id="IPR004107">
    <property type="entry name" value="Integrase_SAM-like_N"/>
</dbReference>
<evidence type="ECO:0008006" key="9">
    <source>
        <dbReference type="Google" id="ProtNLM"/>
    </source>
</evidence>
<dbReference type="InterPro" id="IPR050090">
    <property type="entry name" value="Tyrosine_recombinase_XerCD"/>
</dbReference>
<dbReference type="Proteomes" id="UP000178771">
    <property type="component" value="Unassembled WGS sequence"/>
</dbReference>
<evidence type="ECO:0000313" key="8">
    <source>
        <dbReference type="Proteomes" id="UP000178771"/>
    </source>
</evidence>
<keyword evidence="2 4" id="KW-0238">DNA-binding</keyword>
<dbReference type="InterPro" id="IPR044068">
    <property type="entry name" value="CB"/>
</dbReference>
<dbReference type="PANTHER" id="PTHR30349:SF81">
    <property type="entry name" value="TYROSINE RECOMBINASE XERC"/>
    <property type="match status" value="1"/>
</dbReference>
<feature type="domain" description="Core-binding (CB)" evidence="6">
    <location>
        <begin position="1"/>
        <end position="92"/>
    </location>
</feature>
<dbReference type="GO" id="GO:0015074">
    <property type="term" value="P:DNA integration"/>
    <property type="evidence" value="ECO:0007669"/>
    <property type="project" value="UniProtKB-KW"/>
</dbReference>
<keyword evidence="3" id="KW-0233">DNA recombination</keyword>
<evidence type="ECO:0000259" key="6">
    <source>
        <dbReference type="PROSITE" id="PS51900"/>
    </source>
</evidence>
<evidence type="ECO:0000313" key="7">
    <source>
        <dbReference type="EMBL" id="OGC51488.1"/>
    </source>
</evidence>
<dbReference type="InterPro" id="IPR010998">
    <property type="entry name" value="Integrase_recombinase_N"/>
</dbReference>
<keyword evidence="1" id="KW-0229">DNA integration</keyword>
<dbReference type="Gene3D" id="1.10.443.10">
    <property type="entry name" value="Intergrase catalytic core"/>
    <property type="match status" value="1"/>
</dbReference>
<dbReference type="Pfam" id="PF00589">
    <property type="entry name" value="Phage_integrase"/>
    <property type="match status" value="1"/>
</dbReference>
<organism evidence="7 8">
    <name type="scientific">candidate division WWE3 bacterium RIFCSPLOWO2_01_FULL_39_13</name>
    <dbReference type="NCBI Taxonomy" id="1802624"/>
    <lineage>
        <taxon>Bacteria</taxon>
        <taxon>Katanobacteria</taxon>
    </lineage>
</organism>
<protein>
    <recommendedName>
        <fullName evidence="9">Tyrosine recombinase XerC</fullName>
    </recommendedName>
</protein>
<sequence>MINQFLQYCEVEKNLSPGTVKMYHFYLKELLGWFRQSLSKDVVSYRDLTLQAVSDFRVYLNRRQSTKSRNSLKKNTQNRYLTALRSFLRYCEVVKELESQVLPDKVILSKPEPRIPKFLNSDEVDDLVKTQDLSKKSGIRDRAILEFLFSTGMRISELVNLNRIDISPQILEKHEFAIIGKGRKVRTVYISNTSAKWLKQYLSTRKDNFVPLFVRYSGKSMDENDPKGESLRLTPRSIQRMVKKYAHMAGLSVDVTPHVLRHSFATDLLMAGADLRSVQELLGHSDVSTTQIYTHVTNKHLKEVHEKFHKR</sequence>
<proteinExistence type="predicted"/>
<evidence type="ECO:0000256" key="4">
    <source>
        <dbReference type="PROSITE-ProRule" id="PRU01248"/>
    </source>
</evidence>